<dbReference type="AlphaFoldDB" id="T1IW07"/>
<feature type="transmembrane region" description="Helical" evidence="1">
    <location>
        <begin position="129"/>
        <end position="148"/>
    </location>
</feature>
<dbReference type="EMBL" id="JH431603">
    <property type="status" value="NOT_ANNOTATED_CDS"/>
    <property type="molecule type" value="Genomic_DNA"/>
</dbReference>
<dbReference type="eggNOG" id="ENOG502QWAJ">
    <property type="taxonomic scope" value="Eukaryota"/>
</dbReference>
<dbReference type="Proteomes" id="UP000014500">
    <property type="component" value="Unassembled WGS sequence"/>
</dbReference>
<reference evidence="3" key="1">
    <citation type="submission" date="2011-05" db="EMBL/GenBank/DDBJ databases">
        <authorList>
            <person name="Richards S.R."/>
            <person name="Qu J."/>
            <person name="Jiang H."/>
            <person name="Jhangiani S.N."/>
            <person name="Agravi P."/>
            <person name="Goodspeed R."/>
            <person name="Gross S."/>
            <person name="Mandapat C."/>
            <person name="Jackson L."/>
            <person name="Mathew T."/>
            <person name="Pu L."/>
            <person name="Thornton R."/>
            <person name="Saada N."/>
            <person name="Wilczek-Boney K.B."/>
            <person name="Lee S."/>
            <person name="Kovar C."/>
            <person name="Wu Y."/>
            <person name="Scherer S.E."/>
            <person name="Worley K.C."/>
            <person name="Muzny D.M."/>
            <person name="Gibbs R."/>
        </authorList>
    </citation>
    <scope>NUCLEOTIDE SEQUENCE</scope>
    <source>
        <strain evidence="3">Brora</strain>
    </source>
</reference>
<name>T1IW07_STRMM</name>
<dbReference type="PANTHER" id="PTHR20948">
    <property type="entry name" value="TRANSMEMBRANE PROTEIN 164"/>
    <property type="match status" value="1"/>
</dbReference>
<reference evidence="2" key="2">
    <citation type="submission" date="2015-02" db="UniProtKB">
        <authorList>
            <consortium name="EnsemblMetazoa"/>
        </authorList>
    </citation>
    <scope>IDENTIFICATION</scope>
</reference>
<dbReference type="STRING" id="126957.T1IW07"/>
<feature type="transmembrane region" description="Helical" evidence="1">
    <location>
        <begin position="189"/>
        <end position="211"/>
    </location>
</feature>
<keyword evidence="1" id="KW-0812">Transmembrane</keyword>
<sequence length="319" mass="36792">MSAFLNLSWTYSGVNHSLAGNGGPECTNFITLWRRFWETLGISALSIFYIVWGLYRLYIPKQLTKNVEQRDRFGKRMLLVLMCLTFGCEIGFKLSTRTLIYLLNPCHIVTVFQIYLLASPPHRHVTTIFRCHFHCLNGAFLALAFPVLNTRMLPFEKEVYYIQHIMMLVIPFYLLRVGGVYTVERIRDFSWTMVVLGAILLYHFVVMQGLGLATQVNLNNMLCPAVSDPFRGQNYRIWAVGHQSLLIWILGKSYVIISWALLVLVGHSGKLYHEEEMVCNGPKDVDSPMEGKGFWSRMGELWQYNDFTNCRKISNGHVD</sequence>
<feature type="transmembrane region" description="Helical" evidence="1">
    <location>
        <begin position="98"/>
        <end position="117"/>
    </location>
</feature>
<feature type="transmembrane region" description="Helical" evidence="1">
    <location>
        <begin position="76"/>
        <end position="92"/>
    </location>
</feature>
<keyword evidence="1" id="KW-1133">Transmembrane helix</keyword>
<dbReference type="PANTHER" id="PTHR20948:SF2">
    <property type="entry name" value="TRANSMEMBRANE PROTEIN 164"/>
    <property type="match status" value="1"/>
</dbReference>
<dbReference type="HOGENOM" id="CLU_072415_0_0_1"/>
<dbReference type="OMA" id="TMSRYSL"/>
<dbReference type="InterPro" id="IPR026508">
    <property type="entry name" value="TMEM164"/>
</dbReference>
<evidence type="ECO:0000313" key="2">
    <source>
        <dbReference type="EnsemblMetazoa" id="SMAR005365-PA"/>
    </source>
</evidence>
<proteinExistence type="predicted"/>
<dbReference type="PhylomeDB" id="T1IW07"/>
<evidence type="ECO:0000256" key="1">
    <source>
        <dbReference type="SAM" id="Phobius"/>
    </source>
</evidence>
<protein>
    <recommendedName>
        <fullName evidence="4">Transmembrane protein 164</fullName>
    </recommendedName>
</protein>
<feature type="transmembrane region" description="Helical" evidence="1">
    <location>
        <begin position="160"/>
        <end position="177"/>
    </location>
</feature>
<dbReference type="EnsemblMetazoa" id="SMAR005365-RA">
    <property type="protein sequence ID" value="SMAR005365-PA"/>
    <property type="gene ID" value="SMAR005365"/>
</dbReference>
<organism evidence="2 3">
    <name type="scientific">Strigamia maritima</name>
    <name type="common">European centipede</name>
    <name type="synonym">Geophilus maritimus</name>
    <dbReference type="NCBI Taxonomy" id="126957"/>
    <lineage>
        <taxon>Eukaryota</taxon>
        <taxon>Metazoa</taxon>
        <taxon>Ecdysozoa</taxon>
        <taxon>Arthropoda</taxon>
        <taxon>Myriapoda</taxon>
        <taxon>Chilopoda</taxon>
        <taxon>Pleurostigmophora</taxon>
        <taxon>Geophilomorpha</taxon>
        <taxon>Linotaeniidae</taxon>
        <taxon>Strigamia</taxon>
    </lineage>
</organism>
<feature type="transmembrane region" description="Helical" evidence="1">
    <location>
        <begin position="245"/>
        <end position="265"/>
    </location>
</feature>
<feature type="transmembrane region" description="Helical" evidence="1">
    <location>
        <begin position="36"/>
        <end position="55"/>
    </location>
</feature>
<keyword evidence="1" id="KW-0472">Membrane</keyword>
<keyword evidence="3" id="KW-1185">Reference proteome</keyword>
<evidence type="ECO:0008006" key="4">
    <source>
        <dbReference type="Google" id="ProtNLM"/>
    </source>
</evidence>
<accession>T1IW07</accession>
<dbReference type="Pfam" id="PF14808">
    <property type="entry name" value="TMEM164"/>
    <property type="match status" value="1"/>
</dbReference>
<evidence type="ECO:0000313" key="3">
    <source>
        <dbReference type="Proteomes" id="UP000014500"/>
    </source>
</evidence>